<dbReference type="CDD" id="cd04301">
    <property type="entry name" value="NAT_SF"/>
    <property type="match status" value="1"/>
</dbReference>
<evidence type="ECO:0000313" key="3">
    <source>
        <dbReference type="Proteomes" id="UP000661715"/>
    </source>
</evidence>
<dbReference type="PANTHER" id="PTHR43617">
    <property type="entry name" value="L-AMINO ACID N-ACETYLTRANSFERASE"/>
    <property type="match status" value="1"/>
</dbReference>
<proteinExistence type="predicted"/>
<feature type="domain" description="N-acetyltransferase" evidence="1">
    <location>
        <begin position="5"/>
        <end position="168"/>
    </location>
</feature>
<keyword evidence="3" id="KW-1185">Reference proteome</keyword>
<dbReference type="EMBL" id="NASZ01000020">
    <property type="protein sequence ID" value="MBD0725997.1"/>
    <property type="molecule type" value="Genomic_DNA"/>
</dbReference>
<dbReference type="Pfam" id="PF00583">
    <property type="entry name" value="Acetyltransf_1"/>
    <property type="match status" value="1"/>
</dbReference>
<gene>
    <name evidence="2" type="ORF">B6A10_12475</name>
</gene>
<dbReference type="InterPro" id="IPR050276">
    <property type="entry name" value="MshD_Acetyltransferase"/>
</dbReference>
<name>A0ABR7UTN0_9FLAO</name>
<dbReference type="PROSITE" id="PS51186">
    <property type="entry name" value="GNAT"/>
    <property type="match status" value="1"/>
</dbReference>
<reference evidence="2 3" key="1">
    <citation type="journal article" date="2020" name="Microbiol. Res.">
        <title>Flavobacterium pokkalii sp. nov., a novel plant growth promoting native rhizobacteria isolated from pokkali rice grown in coastal saline affected agricultural regions of southern India, Kerala.</title>
        <authorList>
            <person name="Menon R.R."/>
            <person name="Kumari S."/>
            <person name="Viver T."/>
            <person name="Rameshkumar N."/>
        </authorList>
    </citation>
    <scope>NUCLEOTIDE SEQUENCE [LARGE SCALE GENOMIC DNA]</scope>
    <source>
        <strain evidence="2 3">L1I52</strain>
    </source>
</reference>
<dbReference type="InterPro" id="IPR000182">
    <property type="entry name" value="GNAT_dom"/>
</dbReference>
<protein>
    <submittedName>
        <fullName evidence="2">GNAT family N-acetyltransferase</fullName>
    </submittedName>
</protein>
<dbReference type="RefSeq" id="WP_188221132.1">
    <property type="nucleotide sequence ID" value="NZ_NASZ01000020.1"/>
</dbReference>
<evidence type="ECO:0000313" key="2">
    <source>
        <dbReference type="EMBL" id="MBD0725997.1"/>
    </source>
</evidence>
<dbReference type="InterPro" id="IPR016181">
    <property type="entry name" value="Acyl_CoA_acyltransferase"/>
</dbReference>
<evidence type="ECO:0000259" key="1">
    <source>
        <dbReference type="PROSITE" id="PS51186"/>
    </source>
</evidence>
<sequence>MNNSITITKATVEDLKTISTIAYKTWPITYGEILSETQLSYMLEAFYSDAALLKNMENGHEFILAYEDGIALGFASFEHQYQNKPSTKIHKIYMLPESQGKGVGKLLIDTIEKMTLDKGCNSLLLNVNRFNKAIGFYQKMGFQIIQEIDIEIGLGYLMEDYVMEKKLS</sequence>
<accession>A0ABR7UTN0</accession>
<comment type="caution">
    <text evidence="2">The sequence shown here is derived from an EMBL/GenBank/DDBJ whole genome shotgun (WGS) entry which is preliminary data.</text>
</comment>
<dbReference type="Proteomes" id="UP000661715">
    <property type="component" value="Unassembled WGS sequence"/>
</dbReference>
<dbReference type="SUPFAM" id="SSF55729">
    <property type="entry name" value="Acyl-CoA N-acyltransferases (Nat)"/>
    <property type="match status" value="1"/>
</dbReference>
<dbReference type="Gene3D" id="3.40.630.30">
    <property type="match status" value="1"/>
</dbReference>
<organism evidence="2 3">
    <name type="scientific">Flavobacterium pokkalii</name>
    <dbReference type="NCBI Taxonomy" id="1940408"/>
    <lineage>
        <taxon>Bacteria</taxon>
        <taxon>Pseudomonadati</taxon>
        <taxon>Bacteroidota</taxon>
        <taxon>Flavobacteriia</taxon>
        <taxon>Flavobacteriales</taxon>
        <taxon>Flavobacteriaceae</taxon>
        <taxon>Flavobacterium</taxon>
    </lineage>
</organism>